<accession>A0A183FML3</accession>
<proteinExistence type="predicted"/>
<dbReference type="InterPro" id="IPR035940">
    <property type="entry name" value="CAP_sf"/>
</dbReference>
<name>A0A183FML3_HELPZ</name>
<dbReference type="Pfam" id="PF00188">
    <property type="entry name" value="CAP"/>
    <property type="match status" value="1"/>
</dbReference>
<organism evidence="3 4">
    <name type="scientific">Heligmosomoides polygyrus</name>
    <name type="common">Parasitic roundworm</name>
    <dbReference type="NCBI Taxonomy" id="6339"/>
    <lineage>
        <taxon>Eukaryota</taxon>
        <taxon>Metazoa</taxon>
        <taxon>Ecdysozoa</taxon>
        <taxon>Nematoda</taxon>
        <taxon>Chromadorea</taxon>
        <taxon>Rhabditida</taxon>
        <taxon>Rhabditina</taxon>
        <taxon>Rhabditomorpha</taxon>
        <taxon>Strongyloidea</taxon>
        <taxon>Heligmosomidae</taxon>
        <taxon>Heligmosomoides</taxon>
    </lineage>
</organism>
<dbReference type="EMBL" id="UZAH01026213">
    <property type="protein sequence ID" value="VDO77197.1"/>
    <property type="molecule type" value="Genomic_DNA"/>
</dbReference>
<keyword evidence="3" id="KW-1185">Reference proteome</keyword>
<evidence type="ECO:0000259" key="1">
    <source>
        <dbReference type="Pfam" id="PF00188"/>
    </source>
</evidence>
<dbReference type="InterPro" id="IPR014044">
    <property type="entry name" value="CAP_dom"/>
</dbReference>
<dbReference type="OrthoDB" id="5787439at2759"/>
<dbReference type="WBParaSite" id="HPBE_0000864701-mRNA-1">
    <property type="protein sequence ID" value="HPBE_0000864701-mRNA-1"/>
    <property type="gene ID" value="HPBE_0000864701"/>
</dbReference>
<accession>A0A3P7Z0J4</accession>
<protein>
    <submittedName>
        <fullName evidence="4">SCP domain-containing protein</fullName>
    </submittedName>
</protein>
<evidence type="ECO:0000313" key="2">
    <source>
        <dbReference type="EMBL" id="VDO77197.1"/>
    </source>
</evidence>
<reference evidence="2 3" key="1">
    <citation type="submission" date="2018-11" db="EMBL/GenBank/DDBJ databases">
        <authorList>
            <consortium name="Pathogen Informatics"/>
        </authorList>
    </citation>
    <scope>NUCLEOTIDE SEQUENCE [LARGE SCALE GENOMIC DNA]</scope>
</reference>
<evidence type="ECO:0000313" key="4">
    <source>
        <dbReference type="WBParaSite" id="HPBE_0000864701-mRNA-1"/>
    </source>
</evidence>
<dbReference type="SUPFAM" id="SSF55797">
    <property type="entry name" value="PR-1-like"/>
    <property type="match status" value="1"/>
</dbReference>
<sequence length="125" mass="14407">MSNFMDAMTMFTRDLWFYTGTITNVFKDANLSIFANMAYSKTTKMGCSYKWCDTDKFFAVCLYDRLGNRLGNVLWDEGKHCLKDEECTKYPGSTCNSHGLCVDAENVDDVYEEEKKEEIQPQSLP</sequence>
<dbReference type="Gene3D" id="3.40.33.10">
    <property type="entry name" value="CAP"/>
    <property type="match status" value="1"/>
</dbReference>
<dbReference type="AlphaFoldDB" id="A0A183FML3"/>
<evidence type="ECO:0000313" key="3">
    <source>
        <dbReference type="Proteomes" id="UP000050761"/>
    </source>
</evidence>
<dbReference type="Proteomes" id="UP000050761">
    <property type="component" value="Unassembled WGS sequence"/>
</dbReference>
<gene>
    <name evidence="2" type="ORF">HPBE_LOCUS8648</name>
</gene>
<feature type="domain" description="SCP" evidence="1">
    <location>
        <begin position="26"/>
        <end position="63"/>
    </location>
</feature>
<reference evidence="4" key="2">
    <citation type="submission" date="2019-09" db="UniProtKB">
        <authorList>
            <consortium name="WormBaseParasite"/>
        </authorList>
    </citation>
    <scope>IDENTIFICATION</scope>
</reference>